<feature type="region of interest" description="Disordered" evidence="1">
    <location>
        <begin position="1"/>
        <end position="46"/>
    </location>
</feature>
<proteinExistence type="predicted"/>
<evidence type="ECO:0000313" key="2">
    <source>
        <dbReference type="EMBL" id="KAK6334501.1"/>
    </source>
</evidence>
<evidence type="ECO:0000313" key="3">
    <source>
        <dbReference type="Proteomes" id="UP001373714"/>
    </source>
</evidence>
<organism evidence="2 3">
    <name type="scientific">Orbilia blumenaviensis</name>
    <dbReference type="NCBI Taxonomy" id="1796055"/>
    <lineage>
        <taxon>Eukaryota</taxon>
        <taxon>Fungi</taxon>
        <taxon>Dikarya</taxon>
        <taxon>Ascomycota</taxon>
        <taxon>Pezizomycotina</taxon>
        <taxon>Orbiliomycetes</taxon>
        <taxon>Orbiliales</taxon>
        <taxon>Orbiliaceae</taxon>
        <taxon>Orbilia</taxon>
    </lineage>
</organism>
<accession>A0AAV9U3V1</accession>
<dbReference type="EMBL" id="JAVHNS010000015">
    <property type="protein sequence ID" value="KAK6334501.1"/>
    <property type="molecule type" value="Genomic_DNA"/>
</dbReference>
<reference evidence="2 3" key="1">
    <citation type="submission" date="2019-10" db="EMBL/GenBank/DDBJ databases">
        <authorList>
            <person name="Palmer J.M."/>
        </authorList>
    </citation>
    <scope>NUCLEOTIDE SEQUENCE [LARGE SCALE GENOMIC DNA]</scope>
    <source>
        <strain evidence="2 3">TWF730</strain>
    </source>
</reference>
<keyword evidence="3" id="KW-1185">Reference proteome</keyword>
<protein>
    <submittedName>
        <fullName evidence="2">Uncharacterized protein</fullName>
    </submittedName>
</protein>
<dbReference type="Proteomes" id="UP001373714">
    <property type="component" value="Unassembled WGS sequence"/>
</dbReference>
<sequence length="176" mass="19250">MSQPEEQPEEKTQPWKENTSEAEVEMICPGPPANFKEGDPIIMGRPWRHTEGTLYDTQSEAKAQPWKEGAAAGEVEMICPGPPANFKEGDPIIMGRPWRHTEGTLYDTSGQSSSEAEAKTQPWKEGAAEGEVEMICPGPPANFKEGDPIIMGRPWRHTEGTLYDTAENPAKGSGNA</sequence>
<name>A0AAV9U3V1_9PEZI</name>
<dbReference type="AlphaFoldDB" id="A0AAV9U3V1"/>
<evidence type="ECO:0000256" key="1">
    <source>
        <dbReference type="SAM" id="MobiDB-lite"/>
    </source>
</evidence>
<gene>
    <name evidence="2" type="ORF">TWF730_003715</name>
</gene>
<comment type="caution">
    <text evidence="2">The sequence shown here is derived from an EMBL/GenBank/DDBJ whole genome shotgun (WGS) entry which is preliminary data.</text>
</comment>
<feature type="compositionally biased region" description="Polar residues" evidence="1">
    <location>
        <begin position="106"/>
        <end position="115"/>
    </location>
</feature>
<feature type="region of interest" description="Disordered" evidence="1">
    <location>
        <begin position="76"/>
        <end position="154"/>
    </location>
</feature>